<name>A0A1I4HMM8_9RHOB</name>
<keyword evidence="3" id="KW-1185">Reference proteome</keyword>
<keyword evidence="1" id="KW-1133">Transmembrane helix</keyword>
<feature type="transmembrane region" description="Helical" evidence="1">
    <location>
        <begin position="183"/>
        <end position="207"/>
    </location>
</feature>
<keyword evidence="1" id="KW-0812">Transmembrane</keyword>
<feature type="transmembrane region" description="Helical" evidence="1">
    <location>
        <begin position="154"/>
        <end position="176"/>
    </location>
</feature>
<sequence>MDCKRYKGAVGLLKLKRTDPKAKKVRIAVNVMRARLTVLGFNLAVISILMTNSSVLSGGYRLEGFEIPIHVTVSVPLFLALGLAIVALILFIASSEMDETGIVSHWAMPLGEIAMYLSLAQTVTGFFGPYLMVLDTLQLATGAEQADFLQLRHTLAAIGAIAWLGAFYLGPIVTLIRSPFSNLTTAFLGITYVSLCVLIAWTTTLAYDLDVHLHAGLETPVPWSKGLLMPLLW</sequence>
<dbReference type="AlphaFoldDB" id="A0A1I4HMM8"/>
<dbReference type="EMBL" id="FOSZ01000014">
    <property type="protein sequence ID" value="SFL42957.1"/>
    <property type="molecule type" value="Genomic_DNA"/>
</dbReference>
<reference evidence="3" key="1">
    <citation type="submission" date="2016-10" db="EMBL/GenBank/DDBJ databases">
        <authorList>
            <person name="Varghese N."/>
            <person name="Submissions S."/>
        </authorList>
    </citation>
    <scope>NUCLEOTIDE SEQUENCE [LARGE SCALE GENOMIC DNA]</scope>
    <source>
        <strain evidence="3">DSM 28453</strain>
    </source>
</reference>
<gene>
    <name evidence="2" type="ORF">SAMN04488036_11430</name>
</gene>
<evidence type="ECO:0000313" key="3">
    <source>
        <dbReference type="Proteomes" id="UP000198851"/>
    </source>
</evidence>
<protein>
    <submittedName>
        <fullName evidence="2">Uncharacterized protein</fullName>
    </submittedName>
</protein>
<evidence type="ECO:0000256" key="1">
    <source>
        <dbReference type="SAM" id="Phobius"/>
    </source>
</evidence>
<feature type="transmembrane region" description="Helical" evidence="1">
    <location>
        <begin position="36"/>
        <end position="55"/>
    </location>
</feature>
<proteinExistence type="predicted"/>
<evidence type="ECO:0000313" key="2">
    <source>
        <dbReference type="EMBL" id="SFL42957.1"/>
    </source>
</evidence>
<organism evidence="2 3">
    <name type="scientific">Shimia haliotis</name>
    <dbReference type="NCBI Taxonomy" id="1280847"/>
    <lineage>
        <taxon>Bacteria</taxon>
        <taxon>Pseudomonadati</taxon>
        <taxon>Pseudomonadota</taxon>
        <taxon>Alphaproteobacteria</taxon>
        <taxon>Rhodobacterales</taxon>
        <taxon>Roseobacteraceae</taxon>
    </lineage>
</organism>
<accession>A0A1I4HMM8</accession>
<feature type="transmembrane region" description="Helical" evidence="1">
    <location>
        <begin position="67"/>
        <end position="92"/>
    </location>
</feature>
<keyword evidence="1" id="KW-0472">Membrane</keyword>
<dbReference type="Proteomes" id="UP000198851">
    <property type="component" value="Unassembled WGS sequence"/>
</dbReference>
<feature type="transmembrane region" description="Helical" evidence="1">
    <location>
        <begin position="113"/>
        <end position="134"/>
    </location>
</feature>